<keyword evidence="1" id="KW-0472">Membrane</keyword>
<keyword evidence="1" id="KW-1133">Transmembrane helix</keyword>
<organism evidence="2 3">
    <name type="scientific">Pseudoalteromonas xiamenensis</name>
    <dbReference type="NCBI Taxonomy" id="882626"/>
    <lineage>
        <taxon>Bacteria</taxon>
        <taxon>Pseudomonadati</taxon>
        <taxon>Pseudomonadota</taxon>
        <taxon>Gammaproteobacteria</taxon>
        <taxon>Alteromonadales</taxon>
        <taxon>Pseudoalteromonadaceae</taxon>
        <taxon>Pseudoalteromonas</taxon>
    </lineage>
</organism>
<feature type="transmembrane region" description="Helical" evidence="1">
    <location>
        <begin position="69"/>
        <end position="87"/>
    </location>
</feature>
<gene>
    <name evidence="2" type="ORF">J5O05_17875</name>
</gene>
<feature type="transmembrane region" description="Helical" evidence="1">
    <location>
        <begin position="38"/>
        <end position="57"/>
    </location>
</feature>
<dbReference type="KEGG" id="pxi:J5O05_17875"/>
<evidence type="ECO:0000313" key="3">
    <source>
        <dbReference type="Proteomes" id="UP000664904"/>
    </source>
</evidence>
<feature type="transmembrane region" description="Helical" evidence="1">
    <location>
        <begin position="125"/>
        <end position="147"/>
    </location>
</feature>
<dbReference type="Proteomes" id="UP000664904">
    <property type="component" value="Plasmid unnamed5"/>
</dbReference>
<dbReference type="EMBL" id="CP072135">
    <property type="protein sequence ID" value="QTH73379.1"/>
    <property type="molecule type" value="Genomic_DNA"/>
</dbReference>
<keyword evidence="2" id="KW-0614">Plasmid</keyword>
<feature type="transmembrane region" description="Helical" evidence="1">
    <location>
        <begin position="159"/>
        <end position="181"/>
    </location>
</feature>
<name>A0A975DKM2_9GAMM</name>
<sequence length="248" mass="27332">MLLNTVIISINQCLPIALLWVLLRQVVSENRISNRQSLNATILGVGLSIVYLNLIGMVSQWFDYRGLEITQMLMLSALYIAMIMSFIHRTSRWPQFAIVIAIVVYLSNFLTYIVGFASADAMQSLAIGTMLGIGICFSFSTLLYFFLANTNVRALPRMLLALFALHAGSKIAIAADLGAQIDLLPTSSGVYDLRLILDEHSVIGRVLRALMGYEASPGLVSLVAYIGSVLFCFFVIASVQRRNLRSLA</sequence>
<feature type="transmembrane region" description="Helical" evidence="1">
    <location>
        <begin position="6"/>
        <end position="26"/>
    </location>
</feature>
<dbReference type="RefSeq" id="WP_208844991.1">
    <property type="nucleotide sequence ID" value="NZ_CP072135.1"/>
</dbReference>
<keyword evidence="1" id="KW-0812">Transmembrane</keyword>
<reference evidence="2" key="1">
    <citation type="submission" date="2021-03" db="EMBL/GenBank/DDBJ databases">
        <title>Complete Genome of Pseudoalteromonas xiamenensis STKMTI.2, a new potential marine bacterium producing anti-Vibrio compounds.</title>
        <authorList>
            <person name="Handayani D.P."/>
            <person name="Isnansetyo A."/>
            <person name="Istiqomah I."/>
            <person name="Jumina J."/>
        </authorList>
    </citation>
    <scope>NUCLEOTIDE SEQUENCE</scope>
    <source>
        <strain evidence="2">STKMTI.2</strain>
        <plasmid evidence="2">unnamed5</plasmid>
    </source>
</reference>
<evidence type="ECO:0000256" key="1">
    <source>
        <dbReference type="SAM" id="Phobius"/>
    </source>
</evidence>
<geneLocation type="plasmid" evidence="2 3">
    <name>unnamed5</name>
</geneLocation>
<accession>A0A975DKM2</accession>
<dbReference type="AlphaFoldDB" id="A0A975DKM2"/>
<evidence type="ECO:0000313" key="2">
    <source>
        <dbReference type="EMBL" id="QTH73379.1"/>
    </source>
</evidence>
<feature type="transmembrane region" description="Helical" evidence="1">
    <location>
        <begin position="96"/>
        <end position="119"/>
    </location>
</feature>
<feature type="transmembrane region" description="Helical" evidence="1">
    <location>
        <begin position="219"/>
        <end position="239"/>
    </location>
</feature>
<protein>
    <submittedName>
        <fullName evidence="2">Iron transporter</fullName>
    </submittedName>
</protein>
<proteinExistence type="predicted"/>
<keyword evidence="3" id="KW-1185">Reference proteome</keyword>